<evidence type="ECO:0000313" key="1">
    <source>
        <dbReference type="EMBL" id="KAK3712164.1"/>
    </source>
</evidence>
<name>A0ACC3N8K0_9PEZI</name>
<protein>
    <submittedName>
        <fullName evidence="1">Uncharacterized protein</fullName>
    </submittedName>
</protein>
<evidence type="ECO:0000313" key="2">
    <source>
        <dbReference type="Proteomes" id="UP001281147"/>
    </source>
</evidence>
<sequence length="172" mass="18916">MAPRQLLMSFLALLLGLLSVSSGADFIAGPPEYAVADAAASTNTTNEGSHRIAKRWYSAWRDNDPRRGPLGPAPKPWPSPCGVGFPNQPVWGNGERWLRYCFASQSSQIELEDVVLHAIALWAPSFRYSSLRELKIFSSANDTIRSATTLPVAKQVKAHAYATGTELDETRW</sequence>
<reference evidence="1" key="1">
    <citation type="submission" date="2023-07" db="EMBL/GenBank/DDBJ databases">
        <title>Black Yeasts Isolated from many extreme environments.</title>
        <authorList>
            <person name="Coleine C."/>
            <person name="Stajich J.E."/>
            <person name="Selbmann L."/>
        </authorList>
    </citation>
    <scope>NUCLEOTIDE SEQUENCE</scope>
    <source>
        <strain evidence="1">CCFEE 5714</strain>
    </source>
</reference>
<gene>
    <name evidence="1" type="ORF">LTR37_009255</name>
</gene>
<accession>A0ACC3N8K0</accession>
<comment type="caution">
    <text evidence="1">The sequence shown here is derived from an EMBL/GenBank/DDBJ whole genome shotgun (WGS) entry which is preliminary data.</text>
</comment>
<keyword evidence="2" id="KW-1185">Reference proteome</keyword>
<dbReference type="Proteomes" id="UP001281147">
    <property type="component" value="Unassembled WGS sequence"/>
</dbReference>
<proteinExistence type="predicted"/>
<organism evidence="1 2">
    <name type="scientific">Vermiconidia calcicola</name>
    <dbReference type="NCBI Taxonomy" id="1690605"/>
    <lineage>
        <taxon>Eukaryota</taxon>
        <taxon>Fungi</taxon>
        <taxon>Dikarya</taxon>
        <taxon>Ascomycota</taxon>
        <taxon>Pezizomycotina</taxon>
        <taxon>Dothideomycetes</taxon>
        <taxon>Dothideomycetidae</taxon>
        <taxon>Mycosphaerellales</taxon>
        <taxon>Extremaceae</taxon>
        <taxon>Vermiconidia</taxon>
    </lineage>
</organism>
<dbReference type="EMBL" id="JAUTXU010000071">
    <property type="protein sequence ID" value="KAK3712164.1"/>
    <property type="molecule type" value="Genomic_DNA"/>
</dbReference>